<comment type="caution">
    <text evidence="2">The sequence shown here is derived from an EMBL/GenBank/DDBJ whole genome shotgun (WGS) entry which is preliminary data.</text>
</comment>
<evidence type="ECO:0000256" key="1">
    <source>
        <dbReference type="SAM" id="MobiDB-lite"/>
    </source>
</evidence>
<reference evidence="2 3" key="1">
    <citation type="submission" date="2023-02" db="EMBL/GenBank/DDBJ databases">
        <title>LHISI_Scaffold_Assembly.</title>
        <authorList>
            <person name="Stuart O.P."/>
            <person name="Cleave R."/>
            <person name="Magrath M.J.L."/>
            <person name="Mikheyev A.S."/>
        </authorList>
    </citation>
    <scope>NUCLEOTIDE SEQUENCE [LARGE SCALE GENOMIC DNA]</scope>
    <source>
        <strain evidence="2">Daus_M_001</strain>
        <tissue evidence="2">Leg muscle</tissue>
    </source>
</reference>
<organism evidence="2 3">
    <name type="scientific">Dryococelus australis</name>
    <dbReference type="NCBI Taxonomy" id="614101"/>
    <lineage>
        <taxon>Eukaryota</taxon>
        <taxon>Metazoa</taxon>
        <taxon>Ecdysozoa</taxon>
        <taxon>Arthropoda</taxon>
        <taxon>Hexapoda</taxon>
        <taxon>Insecta</taxon>
        <taxon>Pterygota</taxon>
        <taxon>Neoptera</taxon>
        <taxon>Polyneoptera</taxon>
        <taxon>Phasmatodea</taxon>
        <taxon>Verophasmatodea</taxon>
        <taxon>Anareolatae</taxon>
        <taxon>Phasmatidae</taxon>
        <taxon>Eurycanthinae</taxon>
        <taxon>Dryococelus</taxon>
    </lineage>
</organism>
<proteinExistence type="predicted"/>
<feature type="compositionally biased region" description="Polar residues" evidence="1">
    <location>
        <begin position="177"/>
        <end position="191"/>
    </location>
</feature>
<dbReference type="Proteomes" id="UP001159363">
    <property type="component" value="Chromosome 13"/>
</dbReference>
<keyword evidence="3" id="KW-1185">Reference proteome</keyword>
<feature type="region of interest" description="Disordered" evidence="1">
    <location>
        <begin position="154"/>
        <end position="208"/>
    </location>
</feature>
<sequence length="1341" mass="148604">MCFYSLRASIFQFEEQAVGSRTESVLATGVDWKQEQVWGVPEEYWFRSTLACTGEYSVLGPVGGWVEGGLLGRVMRKGRAEVVFLAEECRGPPTHFHTRKPGLCPTGSQGIAAPPSLTHFPRAGQLDHDAAPTEAASELRYILAYYIYPWHKSPRHPTPPPPPPGQDQIHPKPATPRVNTVMSQHSGQTAVPNDPLKNSGHGLENRDCPEKSGLTLAPNLINLDRHSDSTYAVTAGDRYAQVCTSGEFGHSPDAITRAVASSTPLSSDRASGPPRPAVAWRIERSLPPRRTLVRSPAVPFPDFRTWETWHTLPSIGWPVLLHTRQYGTRYLFPCKSAIGSEPSRAYTESTQAGRCRWLAGFLGDLPFPPPFHSSAAPYSPQSPSSALKTSMLRAVQISSLTSLTVESALCTAVESSLAGRARERENGGAIEREERGALTFDVDVCCYWSCSSWPTVMHRSTVVAQRLSTSARPCSGMRSVIGPEFTWACLIVINCDPIAERAEMYAYMCLKTSFVCPRIMDVQYRSILLRSTQSNRNMSAHVDTRLVTKGRRTLKSSMASNIFATYTCPYEFGEAGKLNFESSATQFKSQVAEEASVPLKNVDPPDWSTMRFPLPTTEIQFLLIDLCGRFPAEHDATVSRNSIYALIRGTIGCSRSRHAVFQRTLVQNHFSRLDHLNFYASYLFASESRTIVFTRRQAANSEMKTASVPMGRGDLQNSPHCLRRYRSCCCLHEQNFTAAVYQAVSLYKAAKAIHEQEAVRSIPVGCSVIGCSRIIPSWIGEDVGATGHKCSEFACDESLLRAVRACVIKHCRGRCTCVQLMHRSCREGGAEPGRGREEMKARCSEFANWVASVNRGVTGIAWLLEEVVEGGEVCRQGHCQADGRPSAAYSALAAFALATARFDRSAVLPTVHAKAVHDKVSTFETNLRKKSLSLPAYILTVELRDMRPVNRKIREFNDLKAILHSLKYNNADKNIHWLLAVTAVGDCWAYVLSHVPYWSRVLQELLNDVWTNCNSNLKSFVRTGQFRDFLLEQARLQIHIHLCYVCNWTIVTRPGELRVNKRPVRKHASNPVLPGLSFGERSLHLMVIACHRTISIGSAVGRRVSHQALIGERRSHILLAGSAILLDCAAGVRRINSRFASVLSNERESCTCLSTPNVHDQLNMAPTGYRGADGSRSPYTPSHLPPLARLLPKAACDHQFFQQCSKMASTAWLCSDWEGPACHPQNWSESSIPAIPYTSSPKTMSARQDGDSYLLALRLGEQTLLPTSTPQNCPESIGTCTCPRTPLTPSKEVLPSLLLLVGECSPLNAYPKRFRLTRCHFNLTEQVDYVCIEMEKKITSP</sequence>
<name>A0ABQ9G9P9_9NEOP</name>
<accession>A0ABQ9G9P9</accession>
<gene>
    <name evidence="2" type="ORF">PR048_030717</name>
</gene>
<dbReference type="EMBL" id="JARBHB010000014">
    <property type="protein sequence ID" value="KAJ8869149.1"/>
    <property type="molecule type" value="Genomic_DNA"/>
</dbReference>
<protein>
    <submittedName>
        <fullName evidence="2">Uncharacterized protein</fullName>
    </submittedName>
</protein>
<feature type="compositionally biased region" description="Pro residues" evidence="1">
    <location>
        <begin position="156"/>
        <end position="165"/>
    </location>
</feature>
<evidence type="ECO:0000313" key="2">
    <source>
        <dbReference type="EMBL" id="KAJ8869149.1"/>
    </source>
</evidence>
<evidence type="ECO:0000313" key="3">
    <source>
        <dbReference type="Proteomes" id="UP001159363"/>
    </source>
</evidence>